<dbReference type="InterPro" id="IPR029058">
    <property type="entry name" value="AB_hydrolase_fold"/>
</dbReference>
<evidence type="ECO:0000313" key="6">
    <source>
        <dbReference type="Proteomes" id="UP001458880"/>
    </source>
</evidence>
<evidence type="ECO:0000256" key="2">
    <source>
        <dbReference type="ARBA" id="ARBA00022801"/>
    </source>
</evidence>
<evidence type="ECO:0000256" key="1">
    <source>
        <dbReference type="ARBA" id="ARBA00013201"/>
    </source>
</evidence>
<gene>
    <name evidence="5" type="ORF">QE152_g19134</name>
</gene>
<dbReference type="EC" id="3.1.1.47" evidence="1"/>
<dbReference type="PANTHER" id="PTHR10272">
    <property type="entry name" value="PLATELET-ACTIVATING FACTOR ACETYLHYDROLASE"/>
    <property type="match status" value="1"/>
</dbReference>
<evidence type="ECO:0000256" key="4">
    <source>
        <dbReference type="ARBA" id="ARBA00023098"/>
    </source>
</evidence>
<dbReference type="EMBL" id="JASPKY010000178">
    <property type="protein sequence ID" value="KAK9727472.1"/>
    <property type="molecule type" value="Genomic_DNA"/>
</dbReference>
<dbReference type="AlphaFoldDB" id="A0AAW1L301"/>
<dbReference type="GO" id="GO:0003847">
    <property type="term" value="F:1-alkyl-2-acetylglycerophosphocholine esterase activity"/>
    <property type="evidence" value="ECO:0007669"/>
    <property type="project" value="UniProtKB-EC"/>
</dbReference>
<keyword evidence="4" id="KW-0443">Lipid metabolism</keyword>
<dbReference type="Proteomes" id="UP001458880">
    <property type="component" value="Unassembled WGS sequence"/>
</dbReference>
<evidence type="ECO:0000256" key="3">
    <source>
        <dbReference type="ARBA" id="ARBA00022963"/>
    </source>
</evidence>
<keyword evidence="2" id="KW-0378">Hydrolase</keyword>
<name>A0AAW1L301_POPJA</name>
<accession>A0AAW1L301</accession>
<proteinExistence type="predicted"/>
<protein>
    <recommendedName>
        <fullName evidence="1">1-alkyl-2-acetylglycerophosphocholine esterase</fullName>
        <ecNumber evidence="1">3.1.1.47</ecNumber>
    </recommendedName>
</protein>
<sequence>MWWFRSVPYHLPKTKGPFVPGCMDISLEYSKGGLLFRLYYPTDATDNDELNYPKWQPCVPDDNYLKGLSKVIMLPEYVPKWQPCVPDDNYLKGLSKVIMLPEYVVRFIKWKGGPMYIPVLYGEKVKTDRKLKCLIFSHGLGSYRSPCTFQFYMERK</sequence>
<dbReference type="GO" id="GO:0016042">
    <property type="term" value="P:lipid catabolic process"/>
    <property type="evidence" value="ECO:0007669"/>
    <property type="project" value="UniProtKB-KW"/>
</dbReference>
<dbReference type="Gene3D" id="3.40.50.1820">
    <property type="entry name" value="alpha/beta hydrolase"/>
    <property type="match status" value="1"/>
</dbReference>
<dbReference type="Pfam" id="PF03403">
    <property type="entry name" value="PAF-AH_p_II"/>
    <property type="match status" value="2"/>
</dbReference>
<evidence type="ECO:0000313" key="5">
    <source>
        <dbReference type="EMBL" id="KAK9727472.1"/>
    </source>
</evidence>
<reference evidence="5 6" key="1">
    <citation type="journal article" date="2024" name="BMC Genomics">
        <title>De novo assembly and annotation of Popillia japonica's genome with initial clues to its potential as an invasive pest.</title>
        <authorList>
            <person name="Cucini C."/>
            <person name="Boschi S."/>
            <person name="Funari R."/>
            <person name="Cardaioli E."/>
            <person name="Iannotti N."/>
            <person name="Marturano G."/>
            <person name="Paoli F."/>
            <person name="Bruttini M."/>
            <person name="Carapelli A."/>
            <person name="Frati F."/>
            <person name="Nardi F."/>
        </authorList>
    </citation>
    <scope>NUCLEOTIDE SEQUENCE [LARGE SCALE GENOMIC DNA]</scope>
    <source>
        <strain evidence="5">DMR45628</strain>
    </source>
</reference>
<keyword evidence="3" id="KW-0442">Lipid degradation</keyword>
<dbReference type="PANTHER" id="PTHR10272:SF0">
    <property type="entry name" value="PLATELET-ACTIVATING FACTOR ACETYLHYDROLASE"/>
    <property type="match status" value="1"/>
</dbReference>
<organism evidence="5 6">
    <name type="scientific">Popillia japonica</name>
    <name type="common">Japanese beetle</name>
    <dbReference type="NCBI Taxonomy" id="7064"/>
    <lineage>
        <taxon>Eukaryota</taxon>
        <taxon>Metazoa</taxon>
        <taxon>Ecdysozoa</taxon>
        <taxon>Arthropoda</taxon>
        <taxon>Hexapoda</taxon>
        <taxon>Insecta</taxon>
        <taxon>Pterygota</taxon>
        <taxon>Neoptera</taxon>
        <taxon>Endopterygota</taxon>
        <taxon>Coleoptera</taxon>
        <taxon>Polyphaga</taxon>
        <taxon>Scarabaeiformia</taxon>
        <taxon>Scarabaeidae</taxon>
        <taxon>Rutelinae</taxon>
        <taxon>Popillia</taxon>
    </lineage>
</organism>
<comment type="caution">
    <text evidence="5">The sequence shown here is derived from an EMBL/GenBank/DDBJ whole genome shotgun (WGS) entry which is preliminary data.</text>
</comment>
<keyword evidence="6" id="KW-1185">Reference proteome</keyword>